<gene>
    <name evidence="1" type="ORF">PACLA_8A084798</name>
</gene>
<sequence>PTSYNTLLASIGVSILSTDAVNFRTDKIQDGFQSIGNGNFDTFDFRNLRRHGVSFIYM</sequence>
<dbReference type="EMBL" id="CACRXK020010293">
    <property type="protein sequence ID" value="CAB4019086.1"/>
    <property type="molecule type" value="Genomic_DNA"/>
</dbReference>
<comment type="caution">
    <text evidence="1">The sequence shown here is derived from an EMBL/GenBank/DDBJ whole genome shotgun (WGS) entry which is preliminary data.</text>
</comment>
<evidence type="ECO:0000313" key="1">
    <source>
        <dbReference type="EMBL" id="CAB4019086.1"/>
    </source>
</evidence>
<organism evidence="1 2">
    <name type="scientific">Paramuricea clavata</name>
    <name type="common">Red gorgonian</name>
    <name type="synonym">Violescent sea-whip</name>
    <dbReference type="NCBI Taxonomy" id="317549"/>
    <lineage>
        <taxon>Eukaryota</taxon>
        <taxon>Metazoa</taxon>
        <taxon>Cnidaria</taxon>
        <taxon>Anthozoa</taxon>
        <taxon>Octocorallia</taxon>
        <taxon>Malacalcyonacea</taxon>
        <taxon>Plexauridae</taxon>
        <taxon>Paramuricea</taxon>
    </lineage>
</organism>
<feature type="non-terminal residue" evidence="1">
    <location>
        <position position="58"/>
    </location>
</feature>
<keyword evidence="2" id="KW-1185">Reference proteome</keyword>
<accession>A0A6S7IN08</accession>
<proteinExistence type="predicted"/>
<dbReference type="Proteomes" id="UP001152795">
    <property type="component" value="Unassembled WGS sequence"/>
</dbReference>
<name>A0A6S7IN08_PARCT</name>
<dbReference type="AlphaFoldDB" id="A0A6S7IN08"/>
<evidence type="ECO:0000313" key="2">
    <source>
        <dbReference type="Proteomes" id="UP001152795"/>
    </source>
</evidence>
<protein>
    <submittedName>
        <fullName evidence="1">Uncharacterized protein</fullName>
    </submittedName>
</protein>
<reference evidence="1" key="1">
    <citation type="submission" date="2020-04" db="EMBL/GenBank/DDBJ databases">
        <authorList>
            <person name="Alioto T."/>
            <person name="Alioto T."/>
            <person name="Gomez Garrido J."/>
        </authorList>
    </citation>
    <scope>NUCLEOTIDE SEQUENCE</scope>
    <source>
        <strain evidence="1">A484AB</strain>
    </source>
</reference>